<protein>
    <submittedName>
        <fullName evidence="2">Uncharacterized protein</fullName>
    </submittedName>
</protein>
<evidence type="ECO:0000313" key="3">
    <source>
        <dbReference type="Proteomes" id="UP001447188"/>
    </source>
</evidence>
<evidence type="ECO:0000256" key="1">
    <source>
        <dbReference type="SAM" id="MobiDB-lite"/>
    </source>
</evidence>
<gene>
    <name evidence="2" type="ORF">Q9L58_004034</name>
</gene>
<feature type="region of interest" description="Disordered" evidence="1">
    <location>
        <begin position="103"/>
        <end position="124"/>
    </location>
</feature>
<proteinExistence type="predicted"/>
<name>A0ABR3GLZ3_9PEZI</name>
<keyword evidence="3" id="KW-1185">Reference proteome</keyword>
<dbReference type="EMBL" id="JBBBZM010000041">
    <property type="protein sequence ID" value="KAL0636932.1"/>
    <property type="molecule type" value="Genomic_DNA"/>
</dbReference>
<evidence type="ECO:0000313" key="2">
    <source>
        <dbReference type="EMBL" id="KAL0636932.1"/>
    </source>
</evidence>
<accession>A0ABR3GLZ3</accession>
<comment type="caution">
    <text evidence="2">The sequence shown here is derived from an EMBL/GenBank/DDBJ whole genome shotgun (WGS) entry which is preliminary data.</text>
</comment>
<sequence length="124" mass="13497">MLWRWKEEISVRICCSGSIGSVQWSFYWFTYIVAFLRGFDAYLAYGGGVAAGIGTTYGLKFCVRVVGCGRCGVTGGSHFSVIGMNKDEHGLSPDVKNLNFAGLGPLGLKTRTGGEKRSNRKEKS</sequence>
<reference evidence="2 3" key="1">
    <citation type="submission" date="2024-02" db="EMBL/GenBank/DDBJ databases">
        <title>Discinaceae phylogenomics.</title>
        <authorList>
            <person name="Dirks A.C."/>
            <person name="James T.Y."/>
        </authorList>
    </citation>
    <scope>NUCLEOTIDE SEQUENCE [LARGE SCALE GENOMIC DNA]</scope>
    <source>
        <strain evidence="2 3">ACD0624</strain>
    </source>
</reference>
<organism evidence="2 3">
    <name type="scientific">Discina gigas</name>
    <dbReference type="NCBI Taxonomy" id="1032678"/>
    <lineage>
        <taxon>Eukaryota</taxon>
        <taxon>Fungi</taxon>
        <taxon>Dikarya</taxon>
        <taxon>Ascomycota</taxon>
        <taxon>Pezizomycotina</taxon>
        <taxon>Pezizomycetes</taxon>
        <taxon>Pezizales</taxon>
        <taxon>Discinaceae</taxon>
        <taxon>Discina</taxon>
    </lineage>
</organism>
<dbReference type="Proteomes" id="UP001447188">
    <property type="component" value="Unassembled WGS sequence"/>
</dbReference>